<dbReference type="AlphaFoldDB" id="A0A653KV92"/>
<organism evidence="2 3">
    <name type="scientific">Aeromonas veronii</name>
    <dbReference type="NCBI Taxonomy" id="654"/>
    <lineage>
        <taxon>Bacteria</taxon>
        <taxon>Pseudomonadati</taxon>
        <taxon>Pseudomonadota</taxon>
        <taxon>Gammaproteobacteria</taxon>
        <taxon>Aeromonadales</taxon>
        <taxon>Aeromonadaceae</taxon>
        <taxon>Aeromonas</taxon>
    </lineage>
</organism>
<keyword evidence="1" id="KW-0812">Transmembrane</keyword>
<reference evidence="2 3" key="1">
    <citation type="submission" date="2019-10" db="EMBL/GenBank/DDBJ databases">
        <authorList>
            <person name="Karimi E."/>
        </authorList>
    </citation>
    <scope>NUCLEOTIDE SEQUENCE [LARGE SCALE GENOMIC DNA]</scope>
    <source>
        <strain evidence="2">Aeromonas sp. 8C</strain>
    </source>
</reference>
<feature type="transmembrane region" description="Helical" evidence="1">
    <location>
        <begin position="15"/>
        <end position="33"/>
    </location>
</feature>
<dbReference type="EMBL" id="CABWLC010000007">
    <property type="protein sequence ID" value="VXA83158.1"/>
    <property type="molecule type" value="Genomic_DNA"/>
</dbReference>
<protein>
    <submittedName>
        <fullName evidence="2">Uncharacterized protein</fullName>
    </submittedName>
</protein>
<evidence type="ECO:0000313" key="3">
    <source>
        <dbReference type="Proteomes" id="UP000439123"/>
    </source>
</evidence>
<sequence>MAAGGVVTQPIDFKYLYLLIIPLTGFIFFNWVAREGQARVPPSGTTPLTDEVLFF</sequence>
<dbReference type="Proteomes" id="UP000439123">
    <property type="component" value="Unassembled WGS sequence"/>
</dbReference>
<keyword evidence="1" id="KW-0472">Membrane</keyword>
<evidence type="ECO:0000256" key="1">
    <source>
        <dbReference type="SAM" id="Phobius"/>
    </source>
</evidence>
<evidence type="ECO:0000313" key="2">
    <source>
        <dbReference type="EMBL" id="VXA83158.1"/>
    </source>
</evidence>
<accession>A0A653KV92</accession>
<name>A0A653KV92_AERVE</name>
<gene>
    <name evidence="2" type="ORF">AERO8C_150016</name>
</gene>
<proteinExistence type="predicted"/>
<keyword evidence="1" id="KW-1133">Transmembrane helix</keyword>